<sequence>MLQPFVVGLGRAGAGLHLPVLAKARAAASELFRPGPVIACDSDPDKRPATPGVTTVDSARAAAQRLDPDSTVVHLCTPPQNRAEALASLAELGFQRFIIEKPLATDVDELGEISALRGRHRLDPAVVTQWLDSELTRRLVALIRQQRLGELRSISVAQHKPRFTRSTVADGHPTAFDVEVPHSLGVVLHLAGPATVRHAEWTDMHGPSAVLSRMGSARLILEHQNGVVTEIFSDLTAPVKQRQITLEFDRGQAIGHYPISDSDDHAQLVIRGESPGREVFRDDALTSFMVRAYRHFQGTARSDHGTFDLHCDVVGLLAAAKRHCLAAEQIVTSTPKGRILHNAC</sequence>
<dbReference type="PANTHER" id="PTHR43377">
    <property type="entry name" value="BILIVERDIN REDUCTASE A"/>
    <property type="match status" value="1"/>
</dbReference>
<dbReference type="AlphaFoldDB" id="A0A2N3Y6A7"/>
<dbReference type="RefSeq" id="WP_010309489.1">
    <property type="nucleotide sequence ID" value="NZ_CP061007.1"/>
</dbReference>
<proteinExistence type="predicted"/>
<protein>
    <submittedName>
        <fullName evidence="2">Dehydrogenase</fullName>
    </submittedName>
</protein>
<dbReference type="Proteomes" id="UP000233786">
    <property type="component" value="Unassembled WGS sequence"/>
</dbReference>
<evidence type="ECO:0000259" key="1">
    <source>
        <dbReference type="Pfam" id="PF01408"/>
    </source>
</evidence>
<dbReference type="Pfam" id="PF01408">
    <property type="entry name" value="GFO_IDH_MocA"/>
    <property type="match status" value="1"/>
</dbReference>
<feature type="domain" description="Gfo/Idh/MocA-like oxidoreductase N-terminal" evidence="1">
    <location>
        <begin position="6"/>
        <end position="116"/>
    </location>
</feature>
<dbReference type="OrthoDB" id="4327503at2"/>
<comment type="caution">
    <text evidence="2">The sequence shown here is derived from an EMBL/GenBank/DDBJ whole genome shotgun (WGS) entry which is preliminary data.</text>
</comment>
<keyword evidence="3" id="KW-1185">Reference proteome</keyword>
<dbReference type="PANTHER" id="PTHR43377:SF1">
    <property type="entry name" value="BILIVERDIN REDUCTASE A"/>
    <property type="match status" value="1"/>
</dbReference>
<dbReference type="EMBL" id="PJNB01000001">
    <property type="protein sequence ID" value="PKW18391.1"/>
    <property type="molecule type" value="Genomic_DNA"/>
</dbReference>
<evidence type="ECO:0000313" key="3">
    <source>
        <dbReference type="Proteomes" id="UP000233786"/>
    </source>
</evidence>
<dbReference type="Gene3D" id="3.40.50.720">
    <property type="entry name" value="NAD(P)-binding Rossmann-like Domain"/>
    <property type="match status" value="1"/>
</dbReference>
<gene>
    <name evidence="2" type="ORF">A8926_6471</name>
</gene>
<organism evidence="2 3">
    <name type="scientific">Saccharopolyspora spinosa</name>
    <dbReference type="NCBI Taxonomy" id="60894"/>
    <lineage>
        <taxon>Bacteria</taxon>
        <taxon>Bacillati</taxon>
        <taxon>Actinomycetota</taxon>
        <taxon>Actinomycetes</taxon>
        <taxon>Pseudonocardiales</taxon>
        <taxon>Pseudonocardiaceae</taxon>
        <taxon>Saccharopolyspora</taxon>
    </lineage>
</organism>
<dbReference type="InterPro" id="IPR036291">
    <property type="entry name" value="NAD(P)-bd_dom_sf"/>
</dbReference>
<dbReference type="Gene3D" id="3.30.360.10">
    <property type="entry name" value="Dihydrodipicolinate Reductase, domain 2"/>
    <property type="match status" value="1"/>
</dbReference>
<dbReference type="SUPFAM" id="SSF51735">
    <property type="entry name" value="NAD(P)-binding Rossmann-fold domains"/>
    <property type="match status" value="1"/>
</dbReference>
<dbReference type="InterPro" id="IPR051450">
    <property type="entry name" value="Gfo/Idh/MocA_Oxidoreductases"/>
</dbReference>
<evidence type="ECO:0000313" key="2">
    <source>
        <dbReference type="EMBL" id="PKW18391.1"/>
    </source>
</evidence>
<accession>A0A2N3Y6A7</accession>
<dbReference type="GO" id="GO:0000166">
    <property type="term" value="F:nucleotide binding"/>
    <property type="evidence" value="ECO:0007669"/>
    <property type="project" value="InterPro"/>
</dbReference>
<dbReference type="InterPro" id="IPR000683">
    <property type="entry name" value="Gfo/Idh/MocA-like_OxRdtase_N"/>
</dbReference>
<reference evidence="2" key="1">
    <citation type="submission" date="2017-12" db="EMBL/GenBank/DDBJ databases">
        <title>Sequencing the genomes of 1000 Actinobacteria strains.</title>
        <authorList>
            <person name="Klenk H.-P."/>
        </authorList>
    </citation>
    <scope>NUCLEOTIDE SEQUENCE [LARGE SCALE GENOMIC DNA]</scope>
    <source>
        <strain evidence="2">DSM 44228</strain>
    </source>
</reference>
<dbReference type="STRING" id="994479.GCA_000194155_04569"/>
<name>A0A2N3Y6A7_SACSN</name>